<organism evidence="2 3">
    <name type="scientific">Hortaea werneckii</name>
    <name type="common">Black yeast</name>
    <name type="synonym">Cladosporium werneckii</name>
    <dbReference type="NCBI Taxonomy" id="91943"/>
    <lineage>
        <taxon>Eukaryota</taxon>
        <taxon>Fungi</taxon>
        <taxon>Dikarya</taxon>
        <taxon>Ascomycota</taxon>
        <taxon>Pezizomycotina</taxon>
        <taxon>Dothideomycetes</taxon>
        <taxon>Dothideomycetidae</taxon>
        <taxon>Mycosphaerellales</taxon>
        <taxon>Teratosphaeriaceae</taxon>
        <taxon>Hortaea</taxon>
    </lineage>
</organism>
<dbReference type="EMBL" id="QWIQ01001327">
    <property type="protein sequence ID" value="RMY66756.1"/>
    <property type="molecule type" value="Genomic_DNA"/>
</dbReference>
<feature type="transmembrane region" description="Helical" evidence="1">
    <location>
        <begin position="195"/>
        <end position="213"/>
    </location>
</feature>
<feature type="transmembrane region" description="Helical" evidence="1">
    <location>
        <begin position="371"/>
        <end position="393"/>
    </location>
</feature>
<evidence type="ECO:0000256" key="1">
    <source>
        <dbReference type="SAM" id="Phobius"/>
    </source>
</evidence>
<keyword evidence="1" id="KW-1133">Transmembrane helix</keyword>
<feature type="transmembrane region" description="Helical" evidence="1">
    <location>
        <begin position="331"/>
        <end position="351"/>
    </location>
</feature>
<accession>A0A3M7DS69</accession>
<dbReference type="Proteomes" id="UP000281468">
    <property type="component" value="Unassembled WGS sequence"/>
</dbReference>
<dbReference type="GO" id="GO:0015098">
    <property type="term" value="F:molybdate ion transmembrane transporter activity"/>
    <property type="evidence" value="ECO:0007669"/>
    <property type="project" value="InterPro"/>
</dbReference>
<evidence type="ECO:0000313" key="2">
    <source>
        <dbReference type="EMBL" id="RMY66756.1"/>
    </source>
</evidence>
<comment type="caution">
    <text evidence="2">The sequence shown here is derived from an EMBL/GenBank/DDBJ whole genome shotgun (WGS) entry which is preliminary data.</text>
</comment>
<sequence length="518" mass="55465">MECEMEVVQVMLSGKAKRSGLNAVLTPVSKSRPTGRDCVMRAASYRWCEFTSELPGILPPRNYSMLAWRDHLRTITQHNLHTLRHAPLSELSGALGDLGTLLPLMIAMTLTNTIDLPTTLVFSGLTNILTGVVYGIPLPVQPMKAIASVAISQAFTRSETMAAGLTMGTAVLVLSATGLLGWLNRVVPVPVVKGIQVGAGFALVINAGSNLLLPLQWVSPGWDNRIWAIGAFLALAIASLMPRMPYALVVFCIGILIAGIAVASSPYHGDFHAGIWRPSVHVPEGHAWWTGAIDAALPQLPLTTLNSILAVTSLSASLFPNYPPTPSTTSIGFSVAIANLIGCWFGAMPVCHGSGGLAGQYRFGARSGSSVIILGTFKLLLGLFVGEAIVPLLQRFPKSLLGVMVLAAGVELAKVGQSVSQSQDLWQRAENDYGNERSLDDLKKDQEQEEKNRWLVMLVTVAGCLAFKNDAIGFIAGLTWHWSLQLPRLIERLRGGRSIRLQDDPEPGSGNGLLGRGS</sequence>
<name>A0A3M7DS69_HORWE</name>
<dbReference type="AlphaFoldDB" id="A0A3M7DS69"/>
<dbReference type="PANTHER" id="PTHR31970">
    <property type="match status" value="1"/>
</dbReference>
<protein>
    <recommendedName>
        <fullName evidence="4">SLC26A/SulP transporter domain-containing protein</fullName>
    </recommendedName>
</protein>
<dbReference type="InterPro" id="IPR031563">
    <property type="entry name" value="MOT1/MOT2"/>
</dbReference>
<feature type="transmembrane region" description="Helical" evidence="1">
    <location>
        <begin position="225"/>
        <end position="241"/>
    </location>
</feature>
<keyword evidence="1" id="KW-0472">Membrane</keyword>
<evidence type="ECO:0008006" key="4">
    <source>
        <dbReference type="Google" id="ProtNLM"/>
    </source>
</evidence>
<proteinExistence type="predicted"/>
<dbReference type="Pfam" id="PF16983">
    <property type="entry name" value="MFS_MOT1"/>
    <property type="match status" value="2"/>
</dbReference>
<evidence type="ECO:0000313" key="3">
    <source>
        <dbReference type="Proteomes" id="UP000281468"/>
    </source>
</evidence>
<feature type="transmembrane region" description="Helical" evidence="1">
    <location>
        <begin position="161"/>
        <end position="183"/>
    </location>
</feature>
<reference evidence="2 3" key="1">
    <citation type="journal article" date="2018" name="BMC Genomics">
        <title>Genomic evidence for intraspecific hybridization in a clonal and extremely halotolerant yeast.</title>
        <authorList>
            <person name="Gostincar C."/>
            <person name="Stajich J.E."/>
            <person name="Zupancic J."/>
            <person name="Zalar P."/>
            <person name="Gunde-Cimerman N."/>
        </authorList>
    </citation>
    <scope>NUCLEOTIDE SEQUENCE [LARGE SCALE GENOMIC DNA]</scope>
    <source>
        <strain evidence="2 3">EXF-171</strain>
    </source>
</reference>
<feature type="transmembrane region" description="Helical" evidence="1">
    <location>
        <begin position="247"/>
        <end position="267"/>
    </location>
</feature>
<dbReference type="PANTHER" id="PTHR31970:SF9">
    <property type="entry name" value="MOLYBDATE TRANSPORTER 2"/>
    <property type="match status" value="1"/>
</dbReference>
<gene>
    <name evidence="2" type="ORF">D0862_15159</name>
</gene>
<feature type="transmembrane region" description="Helical" evidence="1">
    <location>
        <begin position="120"/>
        <end position="140"/>
    </location>
</feature>
<keyword evidence="1" id="KW-0812">Transmembrane</keyword>